<sequence>MLTSAQLYQLPNRSS</sequence>
<keyword evidence="2" id="KW-1185">Reference proteome</keyword>
<organism evidence="1 2">
    <name type="scientific">Salix koriyanagi</name>
    <dbReference type="NCBI Taxonomy" id="2511006"/>
    <lineage>
        <taxon>Eukaryota</taxon>
        <taxon>Viridiplantae</taxon>
        <taxon>Streptophyta</taxon>
        <taxon>Embryophyta</taxon>
        <taxon>Tracheophyta</taxon>
        <taxon>Spermatophyta</taxon>
        <taxon>Magnoliopsida</taxon>
        <taxon>eudicotyledons</taxon>
        <taxon>Gunneridae</taxon>
        <taxon>Pentapetalae</taxon>
        <taxon>rosids</taxon>
        <taxon>fabids</taxon>
        <taxon>Malpighiales</taxon>
        <taxon>Salicaceae</taxon>
        <taxon>Saliceae</taxon>
        <taxon>Salix</taxon>
    </lineage>
</organism>
<evidence type="ECO:0000313" key="2">
    <source>
        <dbReference type="Proteomes" id="UP001151752"/>
    </source>
</evidence>
<reference evidence="1" key="1">
    <citation type="submission" date="2022-11" db="EMBL/GenBank/DDBJ databases">
        <authorList>
            <person name="Hyden B.L."/>
            <person name="Feng K."/>
            <person name="Yates T."/>
            <person name="Jawdy S."/>
            <person name="Smart L.B."/>
            <person name="Muchero W."/>
        </authorList>
    </citation>
    <scope>NUCLEOTIDE SEQUENCE</scope>
    <source>
        <tissue evidence="1">Shoot tip</tissue>
    </source>
</reference>
<accession>A0A9Q0WML4</accession>
<reference evidence="1" key="2">
    <citation type="journal article" date="2023" name="Int. J. Mol. Sci.">
        <title>De Novo Assembly and Annotation of 11 Diverse Shrub Willow (Salix) Genomes Reveals Novel Gene Organization in Sex-Linked Regions.</title>
        <authorList>
            <person name="Hyden B."/>
            <person name="Feng K."/>
            <person name="Yates T.B."/>
            <person name="Jawdy S."/>
            <person name="Cereghino C."/>
            <person name="Smart L.B."/>
            <person name="Muchero W."/>
        </authorList>
    </citation>
    <scope>NUCLEOTIDE SEQUENCE</scope>
    <source>
        <tissue evidence="1">Shoot tip</tissue>
    </source>
</reference>
<protein>
    <submittedName>
        <fullName evidence="1">Uncharacterized protein</fullName>
    </submittedName>
</protein>
<dbReference type="Proteomes" id="UP001151752">
    <property type="component" value="Chromosome 8"/>
</dbReference>
<proteinExistence type="predicted"/>
<gene>
    <name evidence="1" type="ORF">OIU74_022381</name>
</gene>
<dbReference type="EMBL" id="JAPFFM010000003">
    <property type="protein sequence ID" value="KAJ6768713.1"/>
    <property type="molecule type" value="Genomic_DNA"/>
</dbReference>
<evidence type="ECO:0000313" key="1">
    <source>
        <dbReference type="EMBL" id="KAJ6768713.1"/>
    </source>
</evidence>
<comment type="caution">
    <text evidence="1">The sequence shown here is derived from an EMBL/GenBank/DDBJ whole genome shotgun (WGS) entry which is preliminary data.</text>
</comment>
<name>A0A9Q0WML4_9ROSI</name>